<comment type="subcellular location">
    <subcellularLocation>
        <location evidence="1">Secreted</location>
    </subcellularLocation>
</comment>
<dbReference type="Pfam" id="PF01759">
    <property type="entry name" value="NTR"/>
    <property type="match status" value="1"/>
</dbReference>
<dbReference type="Gene3D" id="2.40.50.120">
    <property type="match status" value="1"/>
</dbReference>
<dbReference type="OrthoDB" id="6191879at2759"/>
<evidence type="ECO:0000256" key="4">
    <source>
        <dbReference type="SAM" id="SignalP"/>
    </source>
</evidence>
<reference evidence="7" key="1">
    <citation type="submission" date="2025-08" db="UniProtKB">
        <authorList>
            <consortium name="RefSeq"/>
        </authorList>
    </citation>
    <scope>IDENTIFICATION</scope>
    <source>
        <tissue evidence="7">Whole sample</tissue>
    </source>
</reference>
<feature type="domain" description="NTR" evidence="5">
    <location>
        <begin position="16"/>
        <end position="129"/>
    </location>
</feature>
<keyword evidence="2" id="KW-0964">Secreted</keyword>
<keyword evidence="4" id="KW-0732">Signal</keyword>
<sequence>MSWMKLAAILVSVSVCLGCTYIPRDDQEDYCYSDLAYEATIKSRNIGPITADYEVEISRVYKGTADDMPTELQGFGTMNSCGPMELDVGAKYLIYASTAYSDSPHIVKYTAIADVTESDRTKIEGYKCK</sequence>
<accession>A0A8B8C4U6</accession>
<dbReference type="Proteomes" id="UP000694844">
    <property type="component" value="Chromosome 9"/>
</dbReference>
<dbReference type="InterPro" id="IPR008993">
    <property type="entry name" value="TIMP-like_OB-fold"/>
</dbReference>
<evidence type="ECO:0000256" key="1">
    <source>
        <dbReference type="ARBA" id="ARBA00004613"/>
    </source>
</evidence>
<keyword evidence="3" id="KW-1015">Disulfide bond</keyword>
<evidence type="ECO:0000313" key="7">
    <source>
        <dbReference type="RefSeq" id="XP_022309951.1"/>
    </source>
</evidence>
<evidence type="ECO:0000313" key="6">
    <source>
        <dbReference type="Proteomes" id="UP000694844"/>
    </source>
</evidence>
<evidence type="ECO:0000256" key="2">
    <source>
        <dbReference type="ARBA" id="ARBA00022525"/>
    </source>
</evidence>
<organism evidence="6 7">
    <name type="scientific">Crassostrea virginica</name>
    <name type="common">Eastern oyster</name>
    <dbReference type="NCBI Taxonomy" id="6565"/>
    <lineage>
        <taxon>Eukaryota</taxon>
        <taxon>Metazoa</taxon>
        <taxon>Spiralia</taxon>
        <taxon>Lophotrochozoa</taxon>
        <taxon>Mollusca</taxon>
        <taxon>Bivalvia</taxon>
        <taxon>Autobranchia</taxon>
        <taxon>Pteriomorphia</taxon>
        <taxon>Ostreida</taxon>
        <taxon>Ostreoidea</taxon>
        <taxon>Ostreidae</taxon>
        <taxon>Crassostrea</taxon>
    </lineage>
</organism>
<dbReference type="InterPro" id="IPR018933">
    <property type="entry name" value="Netrin_module_non-TIMP"/>
</dbReference>
<dbReference type="RefSeq" id="XP_022309951.1">
    <property type="nucleotide sequence ID" value="XM_022454243.1"/>
</dbReference>
<dbReference type="AlphaFoldDB" id="A0A8B8C4U6"/>
<dbReference type="GeneID" id="111115485"/>
<evidence type="ECO:0000256" key="3">
    <source>
        <dbReference type="ARBA" id="ARBA00023157"/>
    </source>
</evidence>
<dbReference type="InterPro" id="IPR001134">
    <property type="entry name" value="Netrin_domain"/>
</dbReference>
<protein>
    <submittedName>
        <fullName evidence="7">Uncharacterized protein LOC111115485</fullName>
    </submittedName>
</protein>
<proteinExistence type="predicted"/>
<name>A0A8B8C4U6_CRAVI</name>
<evidence type="ECO:0000259" key="5">
    <source>
        <dbReference type="PROSITE" id="PS50189"/>
    </source>
</evidence>
<gene>
    <name evidence="7" type="primary">LOC111115485</name>
</gene>
<dbReference type="PROSITE" id="PS50189">
    <property type="entry name" value="NTR"/>
    <property type="match status" value="1"/>
</dbReference>
<feature type="signal peptide" evidence="4">
    <location>
        <begin position="1"/>
        <end position="18"/>
    </location>
</feature>
<dbReference type="SUPFAM" id="SSF50242">
    <property type="entry name" value="TIMP-like"/>
    <property type="match status" value="1"/>
</dbReference>
<feature type="chain" id="PRO_5034544019" evidence="4">
    <location>
        <begin position="19"/>
        <end position="129"/>
    </location>
</feature>
<keyword evidence="6" id="KW-1185">Reference proteome</keyword>
<dbReference type="KEGG" id="cvn:111115485"/>
<dbReference type="GO" id="GO:0005576">
    <property type="term" value="C:extracellular region"/>
    <property type="evidence" value="ECO:0007669"/>
    <property type="project" value="UniProtKB-SubCell"/>
</dbReference>